<name>A0A8J5X8C4_DIALT</name>
<organism evidence="1 2">
    <name type="scientific">Diacronema lutheri</name>
    <name type="common">Unicellular marine alga</name>
    <name type="synonym">Monochrysis lutheri</name>
    <dbReference type="NCBI Taxonomy" id="2081491"/>
    <lineage>
        <taxon>Eukaryota</taxon>
        <taxon>Haptista</taxon>
        <taxon>Haptophyta</taxon>
        <taxon>Pavlovophyceae</taxon>
        <taxon>Pavlovales</taxon>
        <taxon>Pavlovaceae</taxon>
        <taxon>Diacronema</taxon>
    </lineage>
</organism>
<proteinExistence type="predicted"/>
<evidence type="ECO:0000313" key="2">
    <source>
        <dbReference type="Proteomes" id="UP000751190"/>
    </source>
</evidence>
<gene>
    <name evidence="1" type="ORF">KFE25_005187</name>
</gene>
<evidence type="ECO:0000313" key="1">
    <source>
        <dbReference type="EMBL" id="KAG8458340.1"/>
    </source>
</evidence>
<comment type="caution">
    <text evidence="1">The sequence shown here is derived from an EMBL/GenBank/DDBJ whole genome shotgun (WGS) entry which is preliminary data.</text>
</comment>
<sequence length="76" mass="7829">MLVLAFAGRDELLAGAGASHAVSYDSPRVDYDTADSQGFELTKQVLHDALSACEALEQAIELKVLAAGGHGAARAS</sequence>
<dbReference type="Proteomes" id="UP000751190">
    <property type="component" value="Unassembled WGS sequence"/>
</dbReference>
<dbReference type="EMBL" id="JAGTXO010000054">
    <property type="protein sequence ID" value="KAG8458340.1"/>
    <property type="molecule type" value="Genomic_DNA"/>
</dbReference>
<reference evidence="1" key="1">
    <citation type="submission" date="2021-05" db="EMBL/GenBank/DDBJ databases">
        <title>The genome of the haptophyte Pavlova lutheri (Diacronema luteri, Pavlovales) - a model for lipid biosynthesis in eukaryotic algae.</title>
        <authorList>
            <person name="Hulatt C.J."/>
            <person name="Posewitz M.C."/>
        </authorList>
    </citation>
    <scope>NUCLEOTIDE SEQUENCE</scope>
    <source>
        <strain evidence="1">NIVA-4/92</strain>
    </source>
</reference>
<dbReference type="AlphaFoldDB" id="A0A8J5X8C4"/>
<keyword evidence="2" id="KW-1185">Reference proteome</keyword>
<accession>A0A8J5X8C4</accession>
<protein>
    <submittedName>
        <fullName evidence="1">Uncharacterized protein</fullName>
    </submittedName>
</protein>